<reference evidence="2" key="3">
    <citation type="submission" date="2023-05" db="EMBL/GenBank/DDBJ databases">
        <authorList>
            <person name="Smith C.H."/>
        </authorList>
    </citation>
    <scope>NUCLEOTIDE SEQUENCE</scope>
    <source>
        <strain evidence="2">CHS0354</strain>
        <tissue evidence="2">Mantle</tissue>
    </source>
</reference>
<gene>
    <name evidence="2" type="ORF">CHS0354_010603</name>
</gene>
<keyword evidence="3" id="KW-1185">Reference proteome</keyword>
<feature type="region of interest" description="Disordered" evidence="1">
    <location>
        <begin position="25"/>
        <end position="65"/>
    </location>
</feature>
<proteinExistence type="predicted"/>
<feature type="compositionally biased region" description="Basic and acidic residues" evidence="1">
    <location>
        <begin position="38"/>
        <end position="65"/>
    </location>
</feature>
<evidence type="ECO:0000313" key="2">
    <source>
        <dbReference type="EMBL" id="KAK3591238.1"/>
    </source>
</evidence>
<dbReference type="AlphaFoldDB" id="A0AAE0VUK6"/>
<reference evidence="2" key="2">
    <citation type="journal article" date="2021" name="Genome Biol. Evol.">
        <title>Developing a high-quality reference genome for a parasitic bivalve with doubly uniparental inheritance (Bivalvia: Unionida).</title>
        <authorList>
            <person name="Smith C.H."/>
        </authorList>
    </citation>
    <scope>NUCLEOTIDE SEQUENCE</scope>
    <source>
        <strain evidence="2">CHS0354</strain>
        <tissue evidence="2">Mantle</tissue>
    </source>
</reference>
<evidence type="ECO:0000256" key="1">
    <source>
        <dbReference type="SAM" id="MobiDB-lite"/>
    </source>
</evidence>
<organism evidence="2 3">
    <name type="scientific">Potamilus streckersoni</name>
    <dbReference type="NCBI Taxonomy" id="2493646"/>
    <lineage>
        <taxon>Eukaryota</taxon>
        <taxon>Metazoa</taxon>
        <taxon>Spiralia</taxon>
        <taxon>Lophotrochozoa</taxon>
        <taxon>Mollusca</taxon>
        <taxon>Bivalvia</taxon>
        <taxon>Autobranchia</taxon>
        <taxon>Heteroconchia</taxon>
        <taxon>Palaeoheterodonta</taxon>
        <taxon>Unionida</taxon>
        <taxon>Unionoidea</taxon>
        <taxon>Unionidae</taxon>
        <taxon>Ambleminae</taxon>
        <taxon>Lampsilini</taxon>
        <taxon>Potamilus</taxon>
    </lineage>
</organism>
<evidence type="ECO:0000313" key="3">
    <source>
        <dbReference type="Proteomes" id="UP001195483"/>
    </source>
</evidence>
<name>A0AAE0VUK6_9BIVA</name>
<sequence>MRAYIQGQKKRTHIQSQKRAYIQGQITKTYSGSDDEDMYSRSDDEDMYSRSDDEDMYSRSDDEDMYSRSDSIKDVYWALNQTRNTTFVSKGSSMGTYIQFKKIISSHFKI</sequence>
<dbReference type="EMBL" id="JAEAOA010000665">
    <property type="protein sequence ID" value="KAK3591238.1"/>
    <property type="molecule type" value="Genomic_DNA"/>
</dbReference>
<protein>
    <submittedName>
        <fullName evidence="2">Uncharacterized protein</fullName>
    </submittedName>
</protein>
<reference evidence="2" key="1">
    <citation type="journal article" date="2021" name="Genome Biol. Evol.">
        <title>A High-Quality Reference Genome for a Parasitic Bivalve with Doubly Uniparental Inheritance (Bivalvia: Unionida).</title>
        <authorList>
            <person name="Smith C.H."/>
        </authorList>
    </citation>
    <scope>NUCLEOTIDE SEQUENCE</scope>
    <source>
        <strain evidence="2">CHS0354</strain>
    </source>
</reference>
<dbReference type="Proteomes" id="UP001195483">
    <property type="component" value="Unassembled WGS sequence"/>
</dbReference>
<accession>A0AAE0VUK6</accession>
<comment type="caution">
    <text evidence="2">The sequence shown here is derived from an EMBL/GenBank/DDBJ whole genome shotgun (WGS) entry which is preliminary data.</text>
</comment>